<dbReference type="SUPFAM" id="SSF48208">
    <property type="entry name" value="Six-hairpin glycosidases"/>
    <property type="match status" value="1"/>
</dbReference>
<dbReference type="InterPro" id="IPR027414">
    <property type="entry name" value="GH95_N_dom"/>
</dbReference>
<dbReference type="Pfam" id="PF14498">
    <property type="entry name" value="Glyco_hyd_65N_2"/>
    <property type="match status" value="1"/>
</dbReference>
<accession>A0ABU1HVF3</accession>
<evidence type="ECO:0000256" key="1">
    <source>
        <dbReference type="SAM" id="MobiDB-lite"/>
    </source>
</evidence>
<feature type="domain" description="Alpha fucosidase A-like C-terminal" evidence="3">
    <location>
        <begin position="680"/>
        <end position="725"/>
    </location>
</feature>
<protein>
    <submittedName>
        <fullName evidence="5">Alpha-L-fucosidase 2</fullName>
        <ecNumber evidence="5">3.2.1.51</ecNumber>
    </submittedName>
</protein>
<dbReference type="Pfam" id="PF22124">
    <property type="entry name" value="Glyco_hydro_95_cat"/>
    <property type="match status" value="1"/>
</dbReference>
<evidence type="ECO:0000259" key="4">
    <source>
        <dbReference type="Pfam" id="PF22124"/>
    </source>
</evidence>
<sequence length="784" mass="85264">MTIVQTDGNASSLTPEVADGSRHSFISTSTAPQWSDGVVTGSGRIGAIVWGTPHEHVVSISHERFFVPANSAMPPPDTGTRIDEIRRELLAGRPAEAAAVVAEAVAEAGMEELIWTDPLGPVAELRIECGAVDPHDYHRSVDFLTGEITLRWADSSGACEMRIAAPRGGAGLTIRYRSDAPGMMIARLSMPRNRAAVRGESPDYADRVEPRLRADDAEEAVLELRGTHPETGRTVSAVSRMRAAEATAAHIHDDHASIRVESLSSKWAQLDVNVEVNDGTDRPVPDLHPHDTLQRASTLRLHSRVPHETTTEEILRAAPSDPDHDLALVELAYSAGRYNIISSTGELPATLQGVWQGTWSPPWSADYTLNGNVQNGSIAALVSTGTPELIRSVTRLLVPHLDDFRTNARRVYGVDGALLPTRMSSHGLANHFSPAYPLQFWTGCGGWILRMLADAVLATGDRTLVDDDAWRLVEEVLRFYRAVASKEPLAPAYSPENTPAGSPTPISVDPAMDIAIIRDLERSAHVLAEARGVPTPELPTIAPRFRVEKGRLAEWSFPGQLDDVAHRHTSQLYALWYEPDAAFEDPRMRDAATTLIREKIAWRAEDPGPPPGNMEMAFGLAQLGLAAAALGDSDSLGQCIEWLARLHFTPAMTTTHDAGRMFNVDASGALPAVVAAALVQSRRDNIRLLPALPGAWRSGTVTGLTTRTGLRVDELTWDHRGMRVTLTADPSSRWVRRHGVTVELARSATLGDGTLPGRRFRLDDGTDSHHLDLRWNDSAEASDH</sequence>
<feature type="domain" description="Glycosyl hydrolase family 95 N-terminal" evidence="2">
    <location>
        <begin position="28"/>
        <end position="266"/>
    </location>
</feature>
<dbReference type="InterPro" id="IPR013780">
    <property type="entry name" value="Glyco_hydro_b"/>
</dbReference>
<comment type="caution">
    <text evidence="5">The sequence shown here is derived from an EMBL/GenBank/DDBJ whole genome shotgun (WGS) entry which is preliminary data.</text>
</comment>
<feature type="domain" description="Glycosyl hydrolase family 95 catalytic" evidence="4">
    <location>
        <begin position="290"/>
        <end position="678"/>
    </location>
</feature>
<dbReference type="RefSeq" id="WP_309693819.1">
    <property type="nucleotide sequence ID" value="NZ_JAVIZQ010000001.1"/>
</dbReference>
<evidence type="ECO:0000313" key="5">
    <source>
        <dbReference type="EMBL" id="MDR6144025.1"/>
    </source>
</evidence>
<keyword evidence="5" id="KW-0378">Hydrolase</keyword>
<dbReference type="GO" id="GO:0004560">
    <property type="term" value="F:alpha-L-fucosidase activity"/>
    <property type="evidence" value="ECO:0007669"/>
    <property type="project" value="UniProtKB-EC"/>
</dbReference>
<dbReference type="InterPro" id="IPR012341">
    <property type="entry name" value="6hp_glycosidase-like_sf"/>
</dbReference>
<feature type="region of interest" description="Disordered" evidence="1">
    <location>
        <begin position="1"/>
        <end position="22"/>
    </location>
</feature>
<evidence type="ECO:0000313" key="6">
    <source>
        <dbReference type="Proteomes" id="UP001249291"/>
    </source>
</evidence>
<keyword evidence="6" id="KW-1185">Reference proteome</keyword>
<feature type="compositionally biased region" description="Polar residues" evidence="1">
    <location>
        <begin position="1"/>
        <end position="14"/>
    </location>
</feature>
<reference evidence="5 6" key="1">
    <citation type="submission" date="2023-08" db="EMBL/GenBank/DDBJ databases">
        <title>Functional and genomic diversity of the sorghum phyllosphere microbiome.</title>
        <authorList>
            <person name="Shade A."/>
        </authorList>
    </citation>
    <scope>NUCLEOTIDE SEQUENCE [LARGE SCALE GENOMIC DNA]</scope>
    <source>
        <strain evidence="5 6">SORGH_AS_0445</strain>
    </source>
</reference>
<dbReference type="EC" id="3.2.1.51" evidence="5"/>
<evidence type="ECO:0000259" key="2">
    <source>
        <dbReference type="Pfam" id="PF14498"/>
    </source>
</evidence>
<evidence type="ECO:0000259" key="3">
    <source>
        <dbReference type="Pfam" id="PF21307"/>
    </source>
</evidence>
<dbReference type="EMBL" id="JAVIZQ010000001">
    <property type="protein sequence ID" value="MDR6144025.1"/>
    <property type="molecule type" value="Genomic_DNA"/>
</dbReference>
<dbReference type="PANTHER" id="PTHR31084:SF0">
    <property type="entry name" value="ALPHA-L-FUCOSIDASE 2"/>
    <property type="match status" value="1"/>
</dbReference>
<dbReference type="Proteomes" id="UP001249291">
    <property type="component" value="Unassembled WGS sequence"/>
</dbReference>
<gene>
    <name evidence="5" type="ORF">QE375_003579</name>
</gene>
<dbReference type="InterPro" id="IPR049053">
    <property type="entry name" value="AFCA-like_C"/>
</dbReference>
<keyword evidence="5" id="KW-0326">Glycosidase</keyword>
<dbReference type="InterPro" id="IPR008928">
    <property type="entry name" value="6-hairpin_glycosidase_sf"/>
</dbReference>
<dbReference type="Gene3D" id="2.60.40.1180">
    <property type="entry name" value="Golgi alpha-mannosidase II"/>
    <property type="match status" value="1"/>
</dbReference>
<dbReference type="Gene3D" id="1.50.10.10">
    <property type="match status" value="1"/>
</dbReference>
<organism evidence="5 6">
    <name type="scientific">Microbacterium foliorum</name>
    <dbReference type="NCBI Taxonomy" id="104336"/>
    <lineage>
        <taxon>Bacteria</taxon>
        <taxon>Bacillati</taxon>
        <taxon>Actinomycetota</taxon>
        <taxon>Actinomycetes</taxon>
        <taxon>Micrococcales</taxon>
        <taxon>Microbacteriaceae</taxon>
        <taxon>Microbacterium</taxon>
    </lineage>
</organism>
<dbReference type="Gene3D" id="2.70.98.50">
    <property type="entry name" value="putative glycoside hydrolase family protein from bacillus halodurans"/>
    <property type="match status" value="1"/>
</dbReference>
<proteinExistence type="predicted"/>
<dbReference type="InterPro" id="IPR054363">
    <property type="entry name" value="GH95_cat"/>
</dbReference>
<dbReference type="Pfam" id="PF21307">
    <property type="entry name" value="Glyco_hydro_95_C"/>
    <property type="match status" value="1"/>
</dbReference>
<name>A0ABU1HVF3_9MICO</name>
<dbReference type="PANTHER" id="PTHR31084">
    <property type="entry name" value="ALPHA-L-FUCOSIDASE 2"/>
    <property type="match status" value="1"/>
</dbReference>